<dbReference type="AlphaFoldDB" id="A0A016UWG3"/>
<evidence type="ECO:0000256" key="1">
    <source>
        <dbReference type="SAM" id="Phobius"/>
    </source>
</evidence>
<feature type="transmembrane region" description="Helical" evidence="1">
    <location>
        <begin position="57"/>
        <end position="76"/>
    </location>
</feature>
<dbReference type="OrthoDB" id="5855582at2759"/>
<keyword evidence="1" id="KW-1133">Transmembrane helix</keyword>
<comment type="caution">
    <text evidence="2">The sequence shown here is derived from an EMBL/GenBank/DDBJ whole genome shotgun (WGS) entry which is preliminary data.</text>
</comment>
<dbReference type="InterPro" id="IPR019426">
    <property type="entry name" value="7TM_GPCR_serpentine_rcpt_Srv"/>
</dbReference>
<organism evidence="2 3">
    <name type="scientific">Ancylostoma ceylanicum</name>
    <dbReference type="NCBI Taxonomy" id="53326"/>
    <lineage>
        <taxon>Eukaryota</taxon>
        <taxon>Metazoa</taxon>
        <taxon>Ecdysozoa</taxon>
        <taxon>Nematoda</taxon>
        <taxon>Chromadorea</taxon>
        <taxon>Rhabditida</taxon>
        <taxon>Rhabditina</taxon>
        <taxon>Rhabditomorpha</taxon>
        <taxon>Strongyloidea</taxon>
        <taxon>Ancylostomatidae</taxon>
        <taxon>Ancylostomatinae</taxon>
        <taxon>Ancylostoma</taxon>
    </lineage>
</organism>
<keyword evidence="3" id="KW-1185">Reference proteome</keyword>
<dbReference type="Pfam" id="PF10323">
    <property type="entry name" value="7TM_GPCR_Srv"/>
    <property type="match status" value="1"/>
</dbReference>
<dbReference type="Proteomes" id="UP000024635">
    <property type="component" value="Unassembled WGS sequence"/>
</dbReference>
<evidence type="ECO:0000313" key="2">
    <source>
        <dbReference type="EMBL" id="EYC19072.1"/>
    </source>
</evidence>
<keyword evidence="1" id="KW-0472">Membrane</keyword>
<protein>
    <submittedName>
        <fullName evidence="2">Uncharacterized protein</fullName>
    </submittedName>
</protein>
<reference evidence="3" key="1">
    <citation type="journal article" date="2015" name="Nat. Genet.">
        <title>The genome and transcriptome of the zoonotic hookworm Ancylostoma ceylanicum identify infection-specific gene families.</title>
        <authorList>
            <person name="Schwarz E.M."/>
            <person name="Hu Y."/>
            <person name="Antoshechkin I."/>
            <person name="Miller M.M."/>
            <person name="Sternberg P.W."/>
            <person name="Aroian R.V."/>
        </authorList>
    </citation>
    <scope>NUCLEOTIDE SEQUENCE</scope>
    <source>
        <strain evidence="3">HY135</strain>
    </source>
</reference>
<gene>
    <name evidence="2" type="primary">Acey_s0025.g1154</name>
    <name evidence="2" type="ORF">Y032_0025g1154</name>
</gene>
<evidence type="ECO:0000313" key="3">
    <source>
        <dbReference type="Proteomes" id="UP000024635"/>
    </source>
</evidence>
<proteinExistence type="predicted"/>
<sequence length="139" mass="16222">MASGERQERRKFRKEVGLVIAMIVECIVGAVMCIYETSFVLLVGNTNNLFIRWIHENFTICMLVVFSMNSYGIIFMSSDLRKEVVRFLKRMFRTIRYCGINKPGELNAFSTLTNSQSRDFISTRRIQNLFVLHSSFSRE</sequence>
<accession>A0A016UWG3</accession>
<dbReference type="EMBL" id="JARK01001361">
    <property type="protein sequence ID" value="EYC19072.1"/>
    <property type="molecule type" value="Genomic_DNA"/>
</dbReference>
<keyword evidence="1" id="KW-0812">Transmembrane</keyword>
<feature type="transmembrane region" description="Helical" evidence="1">
    <location>
        <begin position="16"/>
        <end position="37"/>
    </location>
</feature>
<name>A0A016UWG3_9BILA</name>